<protein>
    <submittedName>
        <fullName evidence="1">Uncharacterized protein</fullName>
    </submittedName>
</protein>
<evidence type="ECO:0000313" key="2">
    <source>
        <dbReference type="Proteomes" id="UP000886501"/>
    </source>
</evidence>
<gene>
    <name evidence="1" type="ORF">BDM02DRAFT_3263899</name>
</gene>
<keyword evidence="2" id="KW-1185">Reference proteome</keyword>
<evidence type="ECO:0000313" key="1">
    <source>
        <dbReference type="EMBL" id="KAF9643799.1"/>
    </source>
</evidence>
<reference evidence="1" key="1">
    <citation type="submission" date="2019-10" db="EMBL/GenBank/DDBJ databases">
        <authorList>
            <consortium name="DOE Joint Genome Institute"/>
            <person name="Kuo A."/>
            <person name="Miyauchi S."/>
            <person name="Kiss E."/>
            <person name="Drula E."/>
            <person name="Kohler A."/>
            <person name="Sanchez-Garcia M."/>
            <person name="Andreopoulos B."/>
            <person name="Barry K.W."/>
            <person name="Bonito G."/>
            <person name="Buee M."/>
            <person name="Carver A."/>
            <person name="Chen C."/>
            <person name="Cichocki N."/>
            <person name="Clum A."/>
            <person name="Culley D."/>
            <person name="Crous P.W."/>
            <person name="Fauchery L."/>
            <person name="Girlanda M."/>
            <person name="Hayes R."/>
            <person name="Keri Z."/>
            <person name="Labutti K."/>
            <person name="Lipzen A."/>
            <person name="Lombard V."/>
            <person name="Magnuson J."/>
            <person name="Maillard F."/>
            <person name="Morin E."/>
            <person name="Murat C."/>
            <person name="Nolan M."/>
            <person name="Ohm R."/>
            <person name="Pangilinan J."/>
            <person name="Pereira M."/>
            <person name="Perotto S."/>
            <person name="Peter M."/>
            <person name="Riley R."/>
            <person name="Sitrit Y."/>
            <person name="Stielow B."/>
            <person name="Szollosi G."/>
            <person name="Zifcakova L."/>
            <person name="Stursova M."/>
            <person name="Spatafora J.W."/>
            <person name="Tedersoo L."/>
            <person name="Vaario L.-M."/>
            <person name="Yamada A."/>
            <person name="Yan M."/>
            <person name="Wang P."/>
            <person name="Xu J."/>
            <person name="Bruns T."/>
            <person name="Baldrian P."/>
            <person name="Vilgalys R."/>
            <person name="Henrissat B."/>
            <person name="Grigoriev I.V."/>
            <person name="Hibbett D."/>
            <person name="Nagy L.G."/>
            <person name="Martin F.M."/>
        </authorList>
    </citation>
    <scope>NUCLEOTIDE SEQUENCE</scope>
    <source>
        <strain evidence="1">P2</strain>
    </source>
</reference>
<dbReference type="EMBL" id="MU118186">
    <property type="protein sequence ID" value="KAF9643799.1"/>
    <property type="molecule type" value="Genomic_DNA"/>
</dbReference>
<organism evidence="1 2">
    <name type="scientific">Thelephora ganbajun</name>
    <name type="common">Ganba fungus</name>
    <dbReference type="NCBI Taxonomy" id="370292"/>
    <lineage>
        <taxon>Eukaryota</taxon>
        <taxon>Fungi</taxon>
        <taxon>Dikarya</taxon>
        <taxon>Basidiomycota</taxon>
        <taxon>Agaricomycotina</taxon>
        <taxon>Agaricomycetes</taxon>
        <taxon>Thelephorales</taxon>
        <taxon>Thelephoraceae</taxon>
        <taxon>Thelephora</taxon>
    </lineage>
</organism>
<sequence>MFAEILLIPSGAQLLCKWQIQHGRRQRWWDRYRASIFSPTRSPRLFPRSPTRRGFRRHETRPVVDVEVMPGQRGSVVSVRQWGNGPSVTSGRRSIGTLYRGNPSWNVEVFDLIRGSECGSFSWSGALSHTQENGERTTGAWHGEIRARREGTKPGPCSSPPSKKKGQAPRSEFTPQPFGTGSESKFEHQL</sequence>
<proteinExistence type="predicted"/>
<accession>A0ACB6Z2Q7</accession>
<name>A0ACB6Z2Q7_THEGA</name>
<reference evidence="1" key="2">
    <citation type="journal article" date="2020" name="Nat. Commun.">
        <title>Large-scale genome sequencing of mycorrhizal fungi provides insights into the early evolution of symbiotic traits.</title>
        <authorList>
            <person name="Miyauchi S."/>
            <person name="Kiss E."/>
            <person name="Kuo A."/>
            <person name="Drula E."/>
            <person name="Kohler A."/>
            <person name="Sanchez-Garcia M."/>
            <person name="Morin E."/>
            <person name="Andreopoulos B."/>
            <person name="Barry K.W."/>
            <person name="Bonito G."/>
            <person name="Buee M."/>
            <person name="Carver A."/>
            <person name="Chen C."/>
            <person name="Cichocki N."/>
            <person name="Clum A."/>
            <person name="Culley D."/>
            <person name="Crous P.W."/>
            <person name="Fauchery L."/>
            <person name="Girlanda M."/>
            <person name="Hayes R.D."/>
            <person name="Keri Z."/>
            <person name="LaButti K."/>
            <person name="Lipzen A."/>
            <person name="Lombard V."/>
            <person name="Magnuson J."/>
            <person name="Maillard F."/>
            <person name="Murat C."/>
            <person name="Nolan M."/>
            <person name="Ohm R.A."/>
            <person name="Pangilinan J."/>
            <person name="Pereira M.F."/>
            <person name="Perotto S."/>
            <person name="Peter M."/>
            <person name="Pfister S."/>
            <person name="Riley R."/>
            <person name="Sitrit Y."/>
            <person name="Stielow J.B."/>
            <person name="Szollosi G."/>
            <person name="Zifcakova L."/>
            <person name="Stursova M."/>
            <person name="Spatafora J.W."/>
            <person name="Tedersoo L."/>
            <person name="Vaario L.M."/>
            <person name="Yamada A."/>
            <person name="Yan M."/>
            <person name="Wang P."/>
            <person name="Xu J."/>
            <person name="Bruns T."/>
            <person name="Baldrian P."/>
            <person name="Vilgalys R."/>
            <person name="Dunand C."/>
            <person name="Henrissat B."/>
            <person name="Grigoriev I.V."/>
            <person name="Hibbett D."/>
            <person name="Nagy L.G."/>
            <person name="Martin F.M."/>
        </authorList>
    </citation>
    <scope>NUCLEOTIDE SEQUENCE</scope>
    <source>
        <strain evidence="1">P2</strain>
    </source>
</reference>
<dbReference type="Proteomes" id="UP000886501">
    <property type="component" value="Unassembled WGS sequence"/>
</dbReference>
<comment type="caution">
    <text evidence="1">The sequence shown here is derived from an EMBL/GenBank/DDBJ whole genome shotgun (WGS) entry which is preliminary data.</text>
</comment>